<gene>
    <name evidence="4" type="ORF">J8J04_01060</name>
</gene>
<keyword evidence="3" id="KW-0460">Magnesium</keyword>
<comment type="caution">
    <text evidence="4">The sequence shown here is derived from an EMBL/GenBank/DDBJ whole genome shotgun (WGS) entry which is preliminary data.</text>
</comment>
<dbReference type="EMBL" id="JAGVRH010000002">
    <property type="protein sequence ID" value="MBS2126290.1"/>
    <property type="molecule type" value="Genomic_DNA"/>
</dbReference>
<evidence type="ECO:0000256" key="3">
    <source>
        <dbReference type="ARBA" id="ARBA00022842"/>
    </source>
</evidence>
<evidence type="ECO:0000313" key="5">
    <source>
        <dbReference type="Proteomes" id="UP000811481"/>
    </source>
</evidence>
<dbReference type="InterPro" id="IPR010021">
    <property type="entry name" value="PGPP1/Gep4"/>
</dbReference>
<dbReference type="InterPro" id="IPR006549">
    <property type="entry name" value="HAD-SF_hydro_IIIA"/>
</dbReference>
<keyword evidence="2" id="KW-0378">Hydrolase</keyword>
<dbReference type="Pfam" id="PF13242">
    <property type="entry name" value="Hydrolase_like"/>
    <property type="match status" value="1"/>
</dbReference>
<proteinExistence type="predicted"/>
<dbReference type="InterPro" id="IPR023214">
    <property type="entry name" value="HAD_sf"/>
</dbReference>
<sequence length="189" mass="22694">MWSNSNLLKSFYLPKYYYPSVFYIPFDYFLQKGIKALFFDLDNTLVDCQQKELDMKTKKLLQQLSVSFKIMILSNASYKRLKHALTKDFNFIYLPLWIKKPSKQAFQKAMHIVDLKPEAILMIGDQLHTDINGANRSNITSLLVKPLNLKKESIWTKFNRFYREKYFLKKLKVNHYHLWQIKFQDFEGK</sequence>
<accession>A0ABS5K4S2</accession>
<comment type="cofactor">
    <cofactor evidence="1">
        <name>Mg(2+)</name>
        <dbReference type="ChEBI" id="CHEBI:18420"/>
    </cofactor>
</comment>
<evidence type="ECO:0000256" key="2">
    <source>
        <dbReference type="ARBA" id="ARBA00022801"/>
    </source>
</evidence>
<dbReference type="InterPro" id="IPR036412">
    <property type="entry name" value="HAD-like_sf"/>
</dbReference>
<reference evidence="4" key="1">
    <citation type="submission" date="2021-04" db="EMBL/GenBank/DDBJ databases">
        <title>Draft genome sequence of StrPh-CL8, a phytoplasma strain causing strawberry phyllody in Chile.</title>
        <authorList>
            <person name="Cui W."/>
            <person name="Zamorano A."/>
            <person name="Fiore N."/>
        </authorList>
    </citation>
    <scope>NUCLEOTIDE SEQUENCE [LARGE SCALE GENOMIC DNA]</scope>
    <source>
        <strain evidence="4">StrPh-Cl</strain>
    </source>
</reference>
<dbReference type="Proteomes" id="UP000811481">
    <property type="component" value="Unassembled WGS sequence"/>
</dbReference>
<keyword evidence="5" id="KW-1185">Reference proteome</keyword>
<protein>
    <submittedName>
        <fullName evidence="4">YqeG family HAD IIIA-type phosphatase</fullName>
    </submittedName>
</protein>
<name>A0ABS5K4S2_9MOLU</name>
<evidence type="ECO:0000256" key="1">
    <source>
        <dbReference type="ARBA" id="ARBA00001946"/>
    </source>
</evidence>
<dbReference type="Gene3D" id="3.40.50.1000">
    <property type="entry name" value="HAD superfamily/HAD-like"/>
    <property type="match status" value="1"/>
</dbReference>
<dbReference type="SUPFAM" id="SSF56784">
    <property type="entry name" value="HAD-like"/>
    <property type="match status" value="1"/>
</dbReference>
<dbReference type="InterPro" id="IPR051400">
    <property type="entry name" value="HAD-like_hydrolase"/>
</dbReference>
<organism evidence="4 5">
    <name type="scientific">'Fragaria x ananassa' phyllody phytoplasma</name>
    <dbReference type="NCBI Taxonomy" id="2358428"/>
    <lineage>
        <taxon>Bacteria</taxon>
        <taxon>Bacillati</taxon>
        <taxon>Mycoplasmatota</taxon>
        <taxon>Mollicutes</taxon>
        <taxon>Acholeplasmatales</taxon>
        <taxon>Acholeplasmataceae</taxon>
        <taxon>Candidatus Phytoplasma</taxon>
        <taxon>16SrXIII (Mexican periwinkle virescence group)</taxon>
    </lineage>
</organism>
<dbReference type="NCBIfam" id="TIGR01549">
    <property type="entry name" value="HAD-SF-IA-v1"/>
    <property type="match status" value="1"/>
</dbReference>
<dbReference type="NCBIfam" id="TIGR01662">
    <property type="entry name" value="HAD-SF-IIIA"/>
    <property type="match status" value="1"/>
</dbReference>
<dbReference type="NCBIfam" id="TIGR01668">
    <property type="entry name" value="YqeG_hyp_ppase"/>
    <property type="match status" value="1"/>
</dbReference>
<dbReference type="PANTHER" id="PTHR46470">
    <property type="entry name" value="N-ACYLNEURAMINATE-9-PHOSPHATASE"/>
    <property type="match status" value="1"/>
</dbReference>
<evidence type="ECO:0000313" key="4">
    <source>
        <dbReference type="EMBL" id="MBS2126290.1"/>
    </source>
</evidence>
<dbReference type="InterPro" id="IPR006439">
    <property type="entry name" value="HAD-SF_hydro_IA"/>
</dbReference>